<dbReference type="AlphaFoldDB" id="A0A3Q9J2Y2"/>
<proteinExistence type="predicted"/>
<sequence length="58" mass="6239">MEWLFDGLGTMLIGLVLGALGGTGVTWKVMSKKLTQRQKAGDHATQIQAGRDVKDVNP</sequence>
<evidence type="ECO:0000313" key="2">
    <source>
        <dbReference type="EMBL" id="AZS39968.1"/>
    </source>
</evidence>
<reference evidence="2 3" key="1">
    <citation type="submission" date="2018-08" db="EMBL/GenBank/DDBJ databases">
        <title>Microbacterium oxydans strain HG3.</title>
        <authorList>
            <person name="ORTET P."/>
        </authorList>
    </citation>
    <scope>NUCLEOTIDE SEQUENCE [LARGE SCALE GENOMIC DNA]</scope>
    <source>
        <strain evidence="2 3">HG3</strain>
    </source>
</reference>
<dbReference type="RefSeq" id="WP_164734086.1">
    <property type="nucleotide sequence ID" value="NZ_CP031422.1"/>
</dbReference>
<gene>
    <name evidence="2" type="ORF">CVS54_01286</name>
</gene>
<evidence type="ECO:0000256" key="1">
    <source>
        <dbReference type="SAM" id="Phobius"/>
    </source>
</evidence>
<protein>
    <submittedName>
        <fullName evidence="2">Uncharacterized protein</fullName>
    </submittedName>
</protein>
<feature type="transmembrane region" description="Helical" evidence="1">
    <location>
        <begin position="12"/>
        <end position="30"/>
    </location>
</feature>
<keyword evidence="1" id="KW-1133">Transmembrane helix</keyword>
<name>A0A3Q9J2Y2_9MICO</name>
<dbReference type="EMBL" id="CP031422">
    <property type="protein sequence ID" value="AZS39968.1"/>
    <property type="molecule type" value="Genomic_DNA"/>
</dbReference>
<keyword evidence="1" id="KW-0812">Transmembrane</keyword>
<accession>A0A3Q9J2Y2</accession>
<keyword evidence="1" id="KW-0472">Membrane</keyword>
<dbReference type="KEGG" id="moy:CVS54_01286"/>
<evidence type="ECO:0000313" key="3">
    <source>
        <dbReference type="Proteomes" id="UP000274841"/>
    </source>
</evidence>
<dbReference type="Proteomes" id="UP000274841">
    <property type="component" value="Chromosome"/>
</dbReference>
<organism evidence="2 3">
    <name type="scientific">Microbacterium oxydans</name>
    <dbReference type="NCBI Taxonomy" id="82380"/>
    <lineage>
        <taxon>Bacteria</taxon>
        <taxon>Bacillati</taxon>
        <taxon>Actinomycetota</taxon>
        <taxon>Actinomycetes</taxon>
        <taxon>Micrococcales</taxon>
        <taxon>Microbacteriaceae</taxon>
        <taxon>Microbacterium</taxon>
    </lineage>
</organism>